<dbReference type="GO" id="GO:0015630">
    <property type="term" value="C:microtubule cytoskeleton"/>
    <property type="evidence" value="ECO:0007669"/>
    <property type="project" value="TreeGrafter"/>
</dbReference>
<dbReference type="AlphaFoldDB" id="A0A176WHC5"/>
<dbReference type="InterPro" id="IPR016024">
    <property type="entry name" value="ARM-type_fold"/>
</dbReference>
<feature type="compositionally biased region" description="Low complexity" evidence="1">
    <location>
        <begin position="517"/>
        <end position="527"/>
    </location>
</feature>
<keyword evidence="4" id="KW-1185">Reference proteome</keyword>
<protein>
    <recommendedName>
        <fullName evidence="5">Sperm-associated antigen 6</fullName>
    </recommendedName>
</protein>
<evidence type="ECO:0000313" key="4">
    <source>
        <dbReference type="Proteomes" id="UP000077202"/>
    </source>
</evidence>
<dbReference type="EMBL" id="LVLJ01000808">
    <property type="protein sequence ID" value="OAE32527.1"/>
    <property type="molecule type" value="Genomic_DNA"/>
</dbReference>
<dbReference type="PANTHER" id="PTHR23314">
    <property type="entry name" value="SPERM-ASSOCIATED ANTIGEN 6 ARMADILLO REPEAT-CONTAINING"/>
    <property type="match status" value="1"/>
</dbReference>
<evidence type="ECO:0008006" key="5">
    <source>
        <dbReference type="Google" id="ProtNLM"/>
    </source>
</evidence>
<proteinExistence type="predicted"/>
<feature type="chain" id="PRO_5008052499" description="Sperm-associated antigen 6" evidence="2">
    <location>
        <begin position="19"/>
        <end position="549"/>
    </location>
</feature>
<reference evidence="3" key="1">
    <citation type="submission" date="2016-03" db="EMBL/GenBank/DDBJ databases">
        <title>Mechanisms controlling the formation of the plant cell surface in tip-growing cells are functionally conserved among land plants.</title>
        <authorList>
            <person name="Honkanen S."/>
            <person name="Jones V.A."/>
            <person name="Morieri G."/>
            <person name="Champion C."/>
            <person name="Hetherington A.J."/>
            <person name="Kelly S."/>
            <person name="Saint-Marcoux D."/>
            <person name="Proust H."/>
            <person name="Prescott H."/>
            <person name="Dolan L."/>
        </authorList>
    </citation>
    <scope>NUCLEOTIDE SEQUENCE [LARGE SCALE GENOMIC DNA]</scope>
    <source>
        <tissue evidence="3">Whole gametophyte</tissue>
    </source>
</reference>
<name>A0A176WHC5_MARPO</name>
<comment type="caution">
    <text evidence="3">The sequence shown here is derived from an EMBL/GenBank/DDBJ whole genome shotgun (WGS) entry which is preliminary data.</text>
</comment>
<feature type="region of interest" description="Disordered" evidence="1">
    <location>
        <begin position="517"/>
        <end position="549"/>
    </location>
</feature>
<dbReference type="InterPro" id="IPR000225">
    <property type="entry name" value="Armadillo"/>
</dbReference>
<feature type="compositionally biased region" description="Pro residues" evidence="1">
    <location>
        <begin position="528"/>
        <end position="549"/>
    </location>
</feature>
<dbReference type="Proteomes" id="UP000077202">
    <property type="component" value="Unassembled WGS sequence"/>
</dbReference>
<sequence length="549" mass="59066">MCATKLASASLVVVAALGSDDMGRKIRVLPRTSKYVLETYQKARITFAQTVAEFSSKPTNVEVLHNAGCMQLLRPLLLDSVPNIQQTAALALSRLAGYSEELSEAIVHENILIQLVYSLREQNRYNKRAAASVLRAIAKHSAPLAQACVDAGAVQPLVLCLEEFDPAVKEVGAWAIGHIARHTPDLAQTVVDAGAVPLLVLCVQEPELSLRRCSAATLSDIAKHTPELAQGIVDAGTVPFVAPLITHTDAKLKREVIVAADIFPRIFTLLKDMDPMVRRNAASVAREVCKHTPELAQLIVATGGVAALVDNVSEVTGNERLPGIMALGYIGAFTEALALTVIASNGLPPLMDALKNEIEDHIKSATAWTLGQVGRHTPNHAKAVAEIGVLPHLILLFISKVSSEDLQTKCKKAFKSIVDRLTYFPALDSLFQGPPLPEELMMYVVKQLSKIIPNDNDARTKFVTSGGFAKVQQLQAEQGSELREYIDTLNKAYPIEIVHYYSPGYSEILLQTLTGAKGAKEPAGGKATPPPGKATPPKSPPPKPTKPKA</sequence>
<organism evidence="3 4">
    <name type="scientific">Marchantia polymorpha subsp. ruderalis</name>
    <dbReference type="NCBI Taxonomy" id="1480154"/>
    <lineage>
        <taxon>Eukaryota</taxon>
        <taxon>Viridiplantae</taxon>
        <taxon>Streptophyta</taxon>
        <taxon>Embryophyta</taxon>
        <taxon>Marchantiophyta</taxon>
        <taxon>Marchantiopsida</taxon>
        <taxon>Marchantiidae</taxon>
        <taxon>Marchantiales</taxon>
        <taxon>Marchantiaceae</taxon>
        <taxon>Marchantia</taxon>
    </lineage>
</organism>
<evidence type="ECO:0000313" key="3">
    <source>
        <dbReference type="EMBL" id="OAE32527.1"/>
    </source>
</evidence>
<gene>
    <name evidence="3" type="ORF">AXG93_3242s1500</name>
</gene>
<accession>A0A176WHC5</accession>
<keyword evidence="2" id="KW-0732">Signal</keyword>
<dbReference type="InterPro" id="IPR011989">
    <property type="entry name" value="ARM-like"/>
</dbReference>
<dbReference type="Gene3D" id="1.25.10.10">
    <property type="entry name" value="Leucine-rich Repeat Variant"/>
    <property type="match status" value="2"/>
</dbReference>
<feature type="signal peptide" evidence="2">
    <location>
        <begin position="1"/>
        <end position="18"/>
    </location>
</feature>
<evidence type="ECO:0000256" key="1">
    <source>
        <dbReference type="SAM" id="MobiDB-lite"/>
    </source>
</evidence>
<dbReference type="SUPFAM" id="SSF48371">
    <property type="entry name" value="ARM repeat"/>
    <property type="match status" value="1"/>
</dbReference>
<dbReference type="GO" id="GO:0003341">
    <property type="term" value="P:cilium movement"/>
    <property type="evidence" value="ECO:0007669"/>
    <property type="project" value="TreeGrafter"/>
</dbReference>
<evidence type="ECO:0000256" key="2">
    <source>
        <dbReference type="SAM" id="SignalP"/>
    </source>
</evidence>
<dbReference type="PANTHER" id="PTHR23314:SF0">
    <property type="entry name" value="SPERM-ASSOCIATED ANTIGEN 6"/>
    <property type="match status" value="1"/>
</dbReference>
<dbReference type="GO" id="GO:0008017">
    <property type="term" value="F:microtubule binding"/>
    <property type="evidence" value="ECO:0007669"/>
    <property type="project" value="TreeGrafter"/>
</dbReference>
<dbReference type="SMART" id="SM00185">
    <property type="entry name" value="ARM"/>
    <property type="match status" value="6"/>
</dbReference>
<dbReference type="Pfam" id="PF00514">
    <property type="entry name" value="Arm"/>
    <property type="match status" value="1"/>
</dbReference>